<keyword evidence="2" id="KW-0479">Metal-binding</keyword>
<dbReference type="SMART" id="SM00064">
    <property type="entry name" value="FYVE"/>
    <property type="match status" value="1"/>
</dbReference>
<feature type="region of interest" description="Disordered" evidence="6">
    <location>
        <begin position="148"/>
        <end position="212"/>
    </location>
</feature>
<dbReference type="GO" id="GO:0005886">
    <property type="term" value="C:plasma membrane"/>
    <property type="evidence" value="ECO:0007669"/>
    <property type="project" value="UniProtKB-SubCell"/>
</dbReference>
<feature type="domain" description="FYVE-type" evidence="8">
    <location>
        <begin position="37"/>
        <end position="95"/>
    </location>
</feature>
<organism evidence="9 10">
    <name type="scientific">Mizuhopecten yessoensis</name>
    <name type="common">Japanese scallop</name>
    <name type="synonym">Patinopecten yessoensis</name>
    <dbReference type="NCBI Taxonomy" id="6573"/>
    <lineage>
        <taxon>Eukaryota</taxon>
        <taxon>Metazoa</taxon>
        <taxon>Spiralia</taxon>
        <taxon>Lophotrochozoa</taxon>
        <taxon>Mollusca</taxon>
        <taxon>Bivalvia</taxon>
        <taxon>Autobranchia</taxon>
        <taxon>Pteriomorphia</taxon>
        <taxon>Pectinida</taxon>
        <taxon>Pectinoidea</taxon>
        <taxon>Pectinidae</taxon>
        <taxon>Mizuhopecten</taxon>
    </lineage>
</organism>
<feature type="compositionally biased region" description="Low complexity" evidence="6">
    <location>
        <begin position="156"/>
        <end position="173"/>
    </location>
</feature>
<evidence type="ECO:0000256" key="1">
    <source>
        <dbReference type="ARBA" id="ARBA00004202"/>
    </source>
</evidence>
<protein>
    <submittedName>
        <fullName evidence="9">E3 ubiquitin-protein ligase RNF34</fullName>
    </submittedName>
</protein>
<dbReference type="EMBL" id="NEDP02004652">
    <property type="protein sequence ID" value="OWF44900.1"/>
    <property type="molecule type" value="Genomic_DNA"/>
</dbReference>
<evidence type="ECO:0000256" key="6">
    <source>
        <dbReference type="SAM" id="MobiDB-lite"/>
    </source>
</evidence>
<evidence type="ECO:0000313" key="10">
    <source>
        <dbReference type="Proteomes" id="UP000242188"/>
    </source>
</evidence>
<dbReference type="InterPro" id="IPR017455">
    <property type="entry name" value="Znf_FYVE-rel"/>
</dbReference>
<dbReference type="GO" id="GO:0005737">
    <property type="term" value="C:cytoplasm"/>
    <property type="evidence" value="ECO:0007669"/>
    <property type="project" value="TreeGrafter"/>
</dbReference>
<dbReference type="InterPro" id="IPR013083">
    <property type="entry name" value="Znf_RING/FYVE/PHD"/>
</dbReference>
<evidence type="ECO:0000256" key="2">
    <source>
        <dbReference type="ARBA" id="ARBA00022723"/>
    </source>
</evidence>
<feature type="region of interest" description="Disordered" evidence="6">
    <location>
        <begin position="299"/>
        <end position="322"/>
    </location>
</feature>
<dbReference type="InterPro" id="IPR055111">
    <property type="entry name" value="RNF34_RFFL_HeH"/>
</dbReference>
<name>A0A210Q838_MIZYE</name>
<dbReference type="Pfam" id="PF23632">
    <property type="entry name" value="SAP_RNF34_RFFL"/>
    <property type="match status" value="1"/>
</dbReference>
<gene>
    <name evidence="9" type="ORF">KP79_PYT16714</name>
</gene>
<evidence type="ECO:0000259" key="7">
    <source>
        <dbReference type="PROSITE" id="PS50089"/>
    </source>
</evidence>
<dbReference type="GO" id="GO:0008270">
    <property type="term" value="F:zinc ion binding"/>
    <property type="evidence" value="ECO:0007669"/>
    <property type="project" value="UniProtKB-KW"/>
</dbReference>
<comment type="subcellular location">
    <subcellularLocation>
        <location evidence="1">Cell membrane</location>
        <topology evidence="1">Peripheral membrane protein</topology>
    </subcellularLocation>
</comment>
<dbReference type="PROSITE" id="PS50178">
    <property type="entry name" value="ZF_FYVE"/>
    <property type="match status" value="1"/>
</dbReference>
<feature type="compositionally biased region" description="Basic and acidic residues" evidence="6">
    <location>
        <begin position="202"/>
        <end position="212"/>
    </location>
</feature>
<feature type="compositionally biased region" description="Pro residues" evidence="6">
    <location>
        <begin position="185"/>
        <end position="199"/>
    </location>
</feature>
<dbReference type="Gene3D" id="1.10.720.30">
    <property type="entry name" value="SAP domain"/>
    <property type="match status" value="1"/>
</dbReference>
<dbReference type="Pfam" id="PF01363">
    <property type="entry name" value="FYVE"/>
    <property type="match status" value="1"/>
</dbReference>
<keyword evidence="4" id="KW-0862">Zinc</keyword>
<dbReference type="PROSITE" id="PS50089">
    <property type="entry name" value="ZF_RING_2"/>
    <property type="match status" value="1"/>
</dbReference>
<dbReference type="GO" id="GO:0043161">
    <property type="term" value="P:proteasome-mediated ubiquitin-dependent protein catabolic process"/>
    <property type="evidence" value="ECO:0007669"/>
    <property type="project" value="TreeGrafter"/>
</dbReference>
<dbReference type="AlphaFoldDB" id="A0A210Q838"/>
<dbReference type="FunFam" id="3.30.40.10:FF:000110">
    <property type="entry name" value="E3 ubiquitin-protein ligase RNF34 isoform X1"/>
    <property type="match status" value="1"/>
</dbReference>
<dbReference type="CDD" id="cd16500">
    <property type="entry name" value="RING-HC_CARP"/>
    <property type="match status" value="1"/>
</dbReference>
<dbReference type="PANTHER" id="PTHR14879">
    <property type="entry name" value="CASPASE REGULATOR, RING FINGER DOMAIN-CONTAINING"/>
    <property type="match status" value="1"/>
</dbReference>
<dbReference type="InterPro" id="IPR057299">
    <property type="entry name" value="RNF34_RFFL_SAP"/>
</dbReference>
<comment type="caution">
    <text evidence="9">The sequence shown here is derived from an EMBL/GenBank/DDBJ whole genome shotgun (WGS) entry which is preliminary data.</text>
</comment>
<feature type="domain" description="RING-type" evidence="7">
    <location>
        <begin position="329"/>
        <end position="364"/>
    </location>
</feature>
<evidence type="ECO:0000256" key="3">
    <source>
        <dbReference type="ARBA" id="ARBA00022771"/>
    </source>
</evidence>
<dbReference type="InterPro" id="IPR000306">
    <property type="entry name" value="Znf_FYVE"/>
</dbReference>
<keyword evidence="3 5" id="KW-0863">Zinc-finger</keyword>
<reference evidence="9 10" key="1">
    <citation type="journal article" date="2017" name="Nat. Ecol. Evol.">
        <title>Scallop genome provides insights into evolution of bilaterian karyotype and development.</title>
        <authorList>
            <person name="Wang S."/>
            <person name="Zhang J."/>
            <person name="Jiao W."/>
            <person name="Li J."/>
            <person name="Xun X."/>
            <person name="Sun Y."/>
            <person name="Guo X."/>
            <person name="Huan P."/>
            <person name="Dong B."/>
            <person name="Zhang L."/>
            <person name="Hu X."/>
            <person name="Sun X."/>
            <person name="Wang J."/>
            <person name="Zhao C."/>
            <person name="Wang Y."/>
            <person name="Wang D."/>
            <person name="Huang X."/>
            <person name="Wang R."/>
            <person name="Lv J."/>
            <person name="Li Y."/>
            <person name="Zhang Z."/>
            <person name="Liu B."/>
            <person name="Lu W."/>
            <person name="Hui Y."/>
            <person name="Liang J."/>
            <person name="Zhou Z."/>
            <person name="Hou R."/>
            <person name="Li X."/>
            <person name="Liu Y."/>
            <person name="Li H."/>
            <person name="Ning X."/>
            <person name="Lin Y."/>
            <person name="Zhao L."/>
            <person name="Xing Q."/>
            <person name="Dou J."/>
            <person name="Li Y."/>
            <person name="Mao J."/>
            <person name="Guo H."/>
            <person name="Dou H."/>
            <person name="Li T."/>
            <person name="Mu C."/>
            <person name="Jiang W."/>
            <person name="Fu Q."/>
            <person name="Fu X."/>
            <person name="Miao Y."/>
            <person name="Liu J."/>
            <person name="Yu Q."/>
            <person name="Li R."/>
            <person name="Liao H."/>
            <person name="Li X."/>
            <person name="Kong Y."/>
            <person name="Jiang Z."/>
            <person name="Chourrout D."/>
            <person name="Li R."/>
            <person name="Bao Z."/>
        </authorList>
    </citation>
    <scope>NUCLEOTIDE SEQUENCE [LARGE SCALE GENOMIC DNA]</scope>
    <source>
        <strain evidence="9 10">PY_sf001</strain>
    </source>
</reference>
<dbReference type="SMART" id="SM00184">
    <property type="entry name" value="RING"/>
    <property type="match status" value="2"/>
</dbReference>
<dbReference type="STRING" id="6573.A0A210Q838"/>
<dbReference type="GO" id="GO:1902042">
    <property type="term" value="P:negative regulation of extrinsic apoptotic signaling pathway via death domain receptors"/>
    <property type="evidence" value="ECO:0007669"/>
    <property type="project" value="TreeGrafter"/>
</dbReference>
<dbReference type="SUPFAM" id="SSF68906">
    <property type="entry name" value="SAP domain"/>
    <property type="match status" value="1"/>
</dbReference>
<dbReference type="PANTHER" id="PTHR14879:SF15">
    <property type="entry name" value="E3 UBIQUITIN-PROTEIN LIGASE RIFIFYLIN-LIKE PROTEIN"/>
    <property type="match status" value="1"/>
</dbReference>
<dbReference type="SUPFAM" id="SSF57850">
    <property type="entry name" value="RING/U-box"/>
    <property type="match status" value="1"/>
</dbReference>
<dbReference type="InterPro" id="IPR051728">
    <property type="entry name" value="RING-FYVE_E3_ubiquitin-ligase"/>
</dbReference>
<accession>A0A210Q838</accession>
<proteinExistence type="predicted"/>
<dbReference type="Proteomes" id="UP000242188">
    <property type="component" value="Unassembled WGS sequence"/>
</dbReference>
<dbReference type="OrthoDB" id="3045089at2759"/>
<dbReference type="SUPFAM" id="SSF57903">
    <property type="entry name" value="FYVE/PHD zinc finger"/>
    <property type="match status" value="1"/>
</dbReference>
<dbReference type="GO" id="GO:0061630">
    <property type="term" value="F:ubiquitin protein ligase activity"/>
    <property type="evidence" value="ECO:0007669"/>
    <property type="project" value="TreeGrafter"/>
</dbReference>
<dbReference type="GO" id="GO:0070936">
    <property type="term" value="P:protein K48-linked ubiquitination"/>
    <property type="evidence" value="ECO:0007669"/>
    <property type="project" value="TreeGrafter"/>
</dbReference>
<sequence length="376" mass="42859">MGAAAVRGQNGTATFTFQSSGYTTNVNFNRGQQQSTAPNIMTCEACQTNFNLFKRKKICRYCDRNFCSSCVHRYRDPVNNRSTYRQCNTCKVLMSGKFTRSDLMKWKVKELRILLNKRNVSTNTCKEKHDLIDLLFVNFAKSPTQESAEVEDLESLSRQPSSLSGSTISSGGTQDTHNSHQPQGPQTPAPQQPTQPPAPESEAERGDRLRQRQEAEMRQAMFRQEIFGEEEDEEVPRETATPRVRMNLGQINSLEDVDNLTVRQLKEVLVTNFVNYKGCCEKPELVDRVKRLWREHKTNEQKVKDIDSPESKDQKAEPVTGEKPEDDICKICMDAAIDCVLLECGHMISCTQCGRRLNECPICRQYVVRVVHTFKS</sequence>
<dbReference type="InterPro" id="IPR036361">
    <property type="entry name" value="SAP_dom_sf"/>
</dbReference>
<dbReference type="Gene3D" id="3.30.40.10">
    <property type="entry name" value="Zinc/RING finger domain, C3HC4 (zinc finger)"/>
    <property type="match status" value="1"/>
</dbReference>
<dbReference type="Pfam" id="PF13920">
    <property type="entry name" value="zf-C3HC4_3"/>
    <property type="match status" value="1"/>
</dbReference>
<dbReference type="InterPro" id="IPR011011">
    <property type="entry name" value="Znf_FYVE_PHD"/>
</dbReference>
<keyword evidence="10" id="KW-1185">Reference proteome</keyword>
<evidence type="ECO:0000259" key="8">
    <source>
        <dbReference type="PROSITE" id="PS50178"/>
    </source>
</evidence>
<dbReference type="Gene3D" id="1.10.720.140">
    <property type="match status" value="1"/>
</dbReference>
<dbReference type="InterPro" id="IPR001841">
    <property type="entry name" value="Znf_RING"/>
</dbReference>
<dbReference type="Pfam" id="PF22968">
    <property type="entry name" value="RNF34L-like_3rd"/>
    <property type="match status" value="1"/>
</dbReference>
<evidence type="ECO:0000256" key="5">
    <source>
        <dbReference type="PROSITE-ProRule" id="PRU00175"/>
    </source>
</evidence>
<evidence type="ECO:0000313" key="9">
    <source>
        <dbReference type="EMBL" id="OWF44900.1"/>
    </source>
</evidence>
<evidence type="ECO:0000256" key="4">
    <source>
        <dbReference type="ARBA" id="ARBA00022833"/>
    </source>
</evidence>